<evidence type="ECO:0000313" key="3">
    <source>
        <dbReference type="EMBL" id="MBU9766288.1"/>
    </source>
</evidence>
<feature type="compositionally biased region" description="Basic and acidic residues" evidence="1">
    <location>
        <begin position="434"/>
        <end position="446"/>
    </location>
</feature>
<keyword evidence="4" id="KW-1185">Reference proteome</keyword>
<feature type="chain" id="PRO_5045600487" description="PE-PGRS family protein" evidence="2">
    <location>
        <begin position="30"/>
        <end position="490"/>
    </location>
</feature>
<organism evidence="3 4">
    <name type="scientific">[Mycobacterium] fortunisiensis</name>
    <dbReference type="NCBI Taxonomy" id="2600579"/>
    <lineage>
        <taxon>Bacteria</taxon>
        <taxon>Bacillati</taxon>
        <taxon>Actinomycetota</taxon>
        <taxon>Actinomycetes</taxon>
        <taxon>Mycobacteriales</taxon>
        <taxon>Mycobacteriaceae</taxon>
        <taxon>Mycolicibacterium</taxon>
    </lineage>
</organism>
<feature type="signal peptide" evidence="2">
    <location>
        <begin position="1"/>
        <end position="29"/>
    </location>
</feature>
<name>A0ABS6KRU4_9MYCO</name>
<feature type="region of interest" description="Disordered" evidence="1">
    <location>
        <begin position="384"/>
        <end position="490"/>
    </location>
</feature>
<feature type="compositionally biased region" description="Polar residues" evidence="1">
    <location>
        <begin position="405"/>
        <end position="417"/>
    </location>
</feature>
<evidence type="ECO:0000256" key="2">
    <source>
        <dbReference type="SAM" id="SignalP"/>
    </source>
</evidence>
<sequence>MMSASVRSYLVAGAAAATATAIVLTPVQATPADVAVPAHPTSSQPQLTQAMIDLLAAASRMTAAVNPKQPGETGAAFGVAPAAAVTGEVGVQNAASDWLTSAYQFIQYWVDYGVELAQWVAWDLLWFVPFSGLVGDQIGLFYYDLIEPIANSIFYDLIVPVVDAPLNLGVWVNGIGDAIGSSIGTAIDFGVAELNYFFGWLIPPLPPLPGLATTQTLAASLAAPTLRDVIGDVVLPPSDFLTDLAVNTVDGAYGVVQNATGFVVNGADDVLDALHLHFLSRQLDINYTLLSALTEQGVGLTTDLLRVPDNYLNDVLRDGQGLFQAAGTEARYIADSVTDRGTHALNAVGNYIDDQVDYFTPGLTTTTEKTQEVADVPASVRASLQAPAQKPKDTLQDERAAVTATDAQTSSGLAKSDSSADDPATNGRSRQQSRFKDAIGNAKDDDSPNATRTGVRSGTPKAAKQKSTSSKHATDNRKSGHKRQQKNDKK</sequence>
<comment type="caution">
    <text evidence="3">The sequence shown here is derived from an EMBL/GenBank/DDBJ whole genome shotgun (WGS) entry which is preliminary data.</text>
</comment>
<evidence type="ECO:0000313" key="4">
    <source>
        <dbReference type="Proteomes" id="UP000812982"/>
    </source>
</evidence>
<feature type="compositionally biased region" description="Basic and acidic residues" evidence="1">
    <location>
        <begin position="390"/>
        <end position="400"/>
    </location>
</feature>
<dbReference type="EMBL" id="VOMB01000023">
    <property type="protein sequence ID" value="MBU9766288.1"/>
    <property type="molecule type" value="Genomic_DNA"/>
</dbReference>
<reference evidence="3 4" key="1">
    <citation type="journal article" date="2021" name="Sci. Rep.">
        <title>Phenotypic and genomic hallmarks of a novel, potentially pathogenic rapidly growing Mycobacterium species related to the Mycobacterium fortuitum complex.</title>
        <authorList>
            <person name="Gharbi R."/>
            <person name="Khanna V."/>
            <person name="Frigui W."/>
            <person name="Mhenni B."/>
            <person name="Brosch R."/>
            <person name="Mardassi H."/>
        </authorList>
    </citation>
    <scope>NUCLEOTIDE SEQUENCE [LARGE SCALE GENOMIC DNA]</scope>
    <source>
        <strain evidence="3 4">TNTM28</strain>
    </source>
</reference>
<proteinExistence type="predicted"/>
<keyword evidence="2" id="KW-0732">Signal</keyword>
<accession>A0ABS6KRU4</accession>
<dbReference type="Proteomes" id="UP000812982">
    <property type="component" value="Unassembled WGS sequence"/>
</dbReference>
<protein>
    <recommendedName>
        <fullName evidence="5">PE-PGRS family protein</fullName>
    </recommendedName>
</protein>
<gene>
    <name evidence="3" type="ORF">FR943_20880</name>
</gene>
<evidence type="ECO:0008006" key="5">
    <source>
        <dbReference type="Google" id="ProtNLM"/>
    </source>
</evidence>
<evidence type="ECO:0000256" key="1">
    <source>
        <dbReference type="SAM" id="MobiDB-lite"/>
    </source>
</evidence>